<accession>A0A5J4VEK9</accession>
<feature type="chain" id="PRO_5023809125" evidence="1">
    <location>
        <begin position="19"/>
        <end position="107"/>
    </location>
</feature>
<sequence length="107" mass="11624">MVARSLFGISSFANSVVAYCLIEYADAPKIFNSLNGLSKYLATSAIGSEGKRPHYLEEILDPYLSFSVPSPISFLLTQGKGIWNIESLVLYTVTGPVKSVLSIFSVL</sequence>
<feature type="signal peptide" evidence="1">
    <location>
        <begin position="1"/>
        <end position="18"/>
    </location>
</feature>
<gene>
    <name evidence="2" type="ORF">EZS28_023640</name>
</gene>
<evidence type="ECO:0000256" key="1">
    <source>
        <dbReference type="SAM" id="SignalP"/>
    </source>
</evidence>
<name>A0A5J4VEK9_9EUKA</name>
<dbReference type="Proteomes" id="UP000324800">
    <property type="component" value="Unassembled WGS sequence"/>
</dbReference>
<organism evidence="2 3">
    <name type="scientific">Streblomastix strix</name>
    <dbReference type="NCBI Taxonomy" id="222440"/>
    <lineage>
        <taxon>Eukaryota</taxon>
        <taxon>Metamonada</taxon>
        <taxon>Preaxostyla</taxon>
        <taxon>Oxymonadida</taxon>
        <taxon>Streblomastigidae</taxon>
        <taxon>Streblomastix</taxon>
    </lineage>
</organism>
<proteinExistence type="predicted"/>
<dbReference type="AlphaFoldDB" id="A0A5J4VEK9"/>
<dbReference type="EMBL" id="SNRW01007689">
    <property type="protein sequence ID" value="KAA6380834.1"/>
    <property type="molecule type" value="Genomic_DNA"/>
</dbReference>
<evidence type="ECO:0000313" key="3">
    <source>
        <dbReference type="Proteomes" id="UP000324800"/>
    </source>
</evidence>
<protein>
    <submittedName>
        <fullName evidence="2">Uncharacterized protein</fullName>
    </submittedName>
</protein>
<evidence type="ECO:0000313" key="2">
    <source>
        <dbReference type="EMBL" id="KAA6380834.1"/>
    </source>
</evidence>
<keyword evidence="1" id="KW-0732">Signal</keyword>
<reference evidence="2 3" key="1">
    <citation type="submission" date="2019-03" db="EMBL/GenBank/DDBJ databases">
        <title>Single cell metagenomics reveals metabolic interactions within the superorganism composed of flagellate Streblomastix strix and complex community of Bacteroidetes bacteria on its surface.</title>
        <authorList>
            <person name="Treitli S.C."/>
            <person name="Kolisko M."/>
            <person name="Husnik F."/>
            <person name="Keeling P."/>
            <person name="Hampl V."/>
        </authorList>
    </citation>
    <scope>NUCLEOTIDE SEQUENCE [LARGE SCALE GENOMIC DNA]</scope>
    <source>
        <strain evidence="2">ST1C</strain>
    </source>
</reference>
<comment type="caution">
    <text evidence="2">The sequence shown here is derived from an EMBL/GenBank/DDBJ whole genome shotgun (WGS) entry which is preliminary data.</text>
</comment>